<feature type="transmembrane region" description="Helical" evidence="1">
    <location>
        <begin position="107"/>
        <end position="130"/>
    </location>
</feature>
<sequence length="143" mass="14821">MKFVKAITVLLSSLALLTGAMDVVIGVAGQANIGVGNAASVPLDPVLDSQVRFLGAVWLGLGAIQLVCLGDLRRYSTILQLCFAIVILGGIGRALSLLQAGHPSSDIGTVFIAVALAIELMLVPLVWLAFRRAILAASEGSVR</sequence>
<gene>
    <name evidence="2" type="ORF">EUU25_08610</name>
</gene>
<keyword evidence="1" id="KW-0472">Membrane</keyword>
<dbReference type="RefSeq" id="WP_158900124.1">
    <property type="nucleotide sequence ID" value="NZ_CP035733.1"/>
</dbReference>
<feature type="transmembrane region" description="Helical" evidence="1">
    <location>
        <begin position="53"/>
        <end position="70"/>
    </location>
</feature>
<dbReference type="InterPro" id="IPR025597">
    <property type="entry name" value="DUF4345"/>
</dbReference>
<protein>
    <submittedName>
        <fullName evidence="2">DUF4345 domain-containing protein</fullName>
    </submittedName>
</protein>
<keyword evidence="3" id="KW-1185">Reference proteome</keyword>
<feature type="transmembrane region" description="Helical" evidence="1">
    <location>
        <begin position="77"/>
        <end position="95"/>
    </location>
</feature>
<dbReference type="EMBL" id="CP035733">
    <property type="protein sequence ID" value="QGY80676.1"/>
    <property type="molecule type" value="Genomic_DNA"/>
</dbReference>
<reference evidence="3" key="1">
    <citation type="submission" date="2019-01" db="EMBL/GenBank/DDBJ databases">
        <title>Sphingorhabdus lacus sp.nov., isolated from an oligotrophic freshwater lake.</title>
        <authorList>
            <person name="Park M."/>
        </authorList>
    </citation>
    <scope>NUCLEOTIDE SEQUENCE [LARGE SCALE GENOMIC DNA]</scope>
    <source>
        <strain evidence="3">IMCC1753</strain>
    </source>
</reference>
<accession>A0A6I6L9F9</accession>
<proteinExistence type="predicted"/>
<evidence type="ECO:0000313" key="2">
    <source>
        <dbReference type="EMBL" id="QGY80676.1"/>
    </source>
</evidence>
<keyword evidence="1" id="KW-0812">Transmembrane</keyword>
<organism evidence="2 3">
    <name type="scientific">Sphingorhabdus lacus</name>
    <dbReference type="NCBI Taxonomy" id="392610"/>
    <lineage>
        <taxon>Bacteria</taxon>
        <taxon>Pseudomonadati</taxon>
        <taxon>Pseudomonadota</taxon>
        <taxon>Alphaproteobacteria</taxon>
        <taxon>Sphingomonadales</taxon>
        <taxon>Sphingomonadaceae</taxon>
        <taxon>Sphingorhabdus</taxon>
    </lineage>
</organism>
<dbReference type="Proteomes" id="UP000428803">
    <property type="component" value="Chromosome"/>
</dbReference>
<evidence type="ECO:0000256" key="1">
    <source>
        <dbReference type="SAM" id="Phobius"/>
    </source>
</evidence>
<dbReference type="KEGG" id="slaa:EUU25_08610"/>
<dbReference type="AlphaFoldDB" id="A0A6I6L9F9"/>
<name>A0A6I6L9F9_9SPHN</name>
<dbReference type="OrthoDB" id="7510552at2"/>
<evidence type="ECO:0000313" key="3">
    <source>
        <dbReference type="Proteomes" id="UP000428803"/>
    </source>
</evidence>
<keyword evidence="1" id="KW-1133">Transmembrane helix</keyword>
<dbReference type="Pfam" id="PF14248">
    <property type="entry name" value="DUF4345"/>
    <property type="match status" value="1"/>
</dbReference>